<dbReference type="PANTHER" id="PTHR43736:SF1">
    <property type="entry name" value="DIHYDRONEOPTERIN TRIPHOSPHATE DIPHOSPHATASE"/>
    <property type="match status" value="1"/>
</dbReference>
<dbReference type="Proteomes" id="UP000075578">
    <property type="component" value="Unassembled WGS sequence"/>
</dbReference>
<dbReference type="Gene3D" id="3.90.79.10">
    <property type="entry name" value="Nucleoside Triphosphate Pyrophosphohydrolase"/>
    <property type="match status" value="1"/>
</dbReference>
<dbReference type="PANTHER" id="PTHR43736">
    <property type="entry name" value="ADP-RIBOSE PYROPHOSPHATASE"/>
    <property type="match status" value="1"/>
</dbReference>
<dbReference type="EMBL" id="LNGD01000084">
    <property type="protein sequence ID" value="KYC50267.1"/>
    <property type="molecule type" value="Genomic_DNA"/>
</dbReference>
<evidence type="ECO:0000313" key="4">
    <source>
        <dbReference type="Proteomes" id="UP000075578"/>
    </source>
</evidence>
<proteinExistence type="predicted"/>
<dbReference type="AlphaFoldDB" id="A0A150IZ64"/>
<sequence>MRRLPSIAVDIIIFHDNKKLILIKRGKDPYKDYFALPGGFVEYGETVENAALREAKEETNLDIKNLKLFSVYSDPKRDPRGHTISIVFYGEGIGNPNPGDDAKELFLFDLDNLPNNLAFDHNTILSDFIQRELNL</sequence>
<accession>A0A150IZ64</accession>
<gene>
    <name evidence="3" type="primary">nudF</name>
    <name evidence="3" type="ORF">AMQ74_01280</name>
</gene>
<dbReference type="PATRIC" id="fig|1705564.3.peg.1336"/>
<evidence type="ECO:0000256" key="1">
    <source>
        <dbReference type="ARBA" id="ARBA00022801"/>
    </source>
</evidence>
<dbReference type="InterPro" id="IPR020476">
    <property type="entry name" value="Nudix_hydrolase"/>
</dbReference>
<name>A0A150IZ64_9EURY</name>
<dbReference type="CDD" id="cd18873">
    <property type="entry name" value="NUDIX_NadM_like"/>
    <property type="match status" value="1"/>
</dbReference>
<keyword evidence="1 3" id="KW-0378">Hydrolase</keyword>
<evidence type="ECO:0000313" key="3">
    <source>
        <dbReference type="EMBL" id="KYC50267.1"/>
    </source>
</evidence>
<dbReference type="Pfam" id="PF00293">
    <property type="entry name" value="NUDIX"/>
    <property type="match status" value="1"/>
</dbReference>
<protein>
    <submittedName>
        <fullName evidence="3">ADP-ribose pyrophosphatase</fullName>
        <ecNumber evidence="3">3.6.1.13</ecNumber>
    </submittedName>
</protein>
<dbReference type="InterPro" id="IPR020084">
    <property type="entry name" value="NUDIX_hydrolase_CS"/>
</dbReference>
<dbReference type="InterPro" id="IPR015797">
    <property type="entry name" value="NUDIX_hydrolase-like_dom_sf"/>
</dbReference>
<dbReference type="PROSITE" id="PS00893">
    <property type="entry name" value="NUDIX_BOX"/>
    <property type="match status" value="1"/>
</dbReference>
<dbReference type="EC" id="3.6.1.13" evidence="3"/>
<dbReference type="PROSITE" id="PS51462">
    <property type="entry name" value="NUDIX"/>
    <property type="match status" value="1"/>
</dbReference>
<organism evidence="3 4">
    <name type="scientific">Candidatus Methanofastidiosum methylothiophilum</name>
    <dbReference type="NCBI Taxonomy" id="1705564"/>
    <lineage>
        <taxon>Archaea</taxon>
        <taxon>Methanobacteriati</taxon>
        <taxon>Methanobacteriota</taxon>
        <taxon>Stenosarchaea group</taxon>
        <taxon>Candidatus Methanofastidiosia</taxon>
        <taxon>Candidatus Methanofastidiosales</taxon>
        <taxon>Candidatus Methanofastidiosaceae</taxon>
        <taxon>Candidatus Methanofastidiosum</taxon>
    </lineage>
</organism>
<feature type="domain" description="Nudix hydrolase" evidence="2">
    <location>
        <begin position="4"/>
        <end position="130"/>
    </location>
</feature>
<evidence type="ECO:0000259" key="2">
    <source>
        <dbReference type="PROSITE" id="PS51462"/>
    </source>
</evidence>
<dbReference type="InterPro" id="IPR000086">
    <property type="entry name" value="NUDIX_hydrolase_dom"/>
</dbReference>
<dbReference type="GO" id="GO:0047631">
    <property type="term" value="F:ADP-ribose diphosphatase activity"/>
    <property type="evidence" value="ECO:0007669"/>
    <property type="project" value="UniProtKB-EC"/>
</dbReference>
<reference evidence="3 4" key="1">
    <citation type="journal article" date="2016" name="ISME J.">
        <title>Chasing the elusive Euryarchaeota class WSA2: genomes reveal a uniquely fastidious methyl-reducing methanogen.</title>
        <authorList>
            <person name="Nobu M.K."/>
            <person name="Narihiro T."/>
            <person name="Kuroda K."/>
            <person name="Mei R."/>
            <person name="Liu W.T."/>
        </authorList>
    </citation>
    <scope>NUCLEOTIDE SEQUENCE [LARGE SCALE GENOMIC DNA]</scope>
    <source>
        <strain evidence="3">U1lsi0528_Bin089</strain>
    </source>
</reference>
<dbReference type="SUPFAM" id="SSF55811">
    <property type="entry name" value="Nudix"/>
    <property type="match status" value="1"/>
</dbReference>
<dbReference type="PRINTS" id="PR00502">
    <property type="entry name" value="NUDIXFAMILY"/>
</dbReference>
<comment type="caution">
    <text evidence="3">The sequence shown here is derived from an EMBL/GenBank/DDBJ whole genome shotgun (WGS) entry which is preliminary data.</text>
</comment>